<dbReference type="SUPFAM" id="SSF46689">
    <property type="entry name" value="Homeodomain-like"/>
    <property type="match status" value="1"/>
</dbReference>
<dbReference type="AlphaFoldDB" id="A0A4P5PK71"/>
<accession>A0A4P5PK71</accession>
<proteinExistence type="predicted"/>
<gene>
    <name evidence="1" type="ORF">NRIC_16240</name>
</gene>
<evidence type="ECO:0000313" key="1">
    <source>
        <dbReference type="EMBL" id="GCF93733.1"/>
    </source>
</evidence>
<dbReference type="Pfam" id="PF13565">
    <property type="entry name" value="HTH_32"/>
    <property type="match status" value="1"/>
</dbReference>
<protein>
    <submittedName>
        <fullName evidence="1">Transposase</fullName>
    </submittedName>
</protein>
<evidence type="ECO:0000313" key="2">
    <source>
        <dbReference type="Proteomes" id="UP000290567"/>
    </source>
</evidence>
<reference evidence="2" key="1">
    <citation type="submission" date="2019-02" db="EMBL/GenBank/DDBJ databases">
        <title>Draft genome sequence of Enterococcus sp. Gos25-1.</title>
        <authorList>
            <person name="Tanaka N."/>
            <person name="Shiwa Y."/>
            <person name="Fujita N."/>
        </authorList>
    </citation>
    <scope>NUCLEOTIDE SEQUENCE [LARGE SCALE GENOMIC DNA]</scope>
    <source>
        <strain evidence="2">Gos25-1</strain>
    </source>
</reference>
<name>A0A4P5PK71_9ENTE</name>
<dbReference type="EMBL" id="BJCC01000013">
    <property type="protein sequence ID" value="GCF93733.1"/>
    <property type="molecule type" value="Genomic_DNA"/>
</dbReference>
<sequence length="144" mass="16333">MTLTDEERIELKKLIQKGDKGYRIRHAQILLKLDNYPTNDWTYKEIQRAHGASAATIASIAKRYVISGLEAALGRKQQVNRHRKVTGEIEAHICAIACSEAPEGHSRWTMQAIADELIRLELVDYITDSTICNVMKKTRSNRGL</sequence>
<dbReference type="InterPro" id="IPR009057">
    <property type="entry name" value="Homeodomain-like_sf"/>
</dbReference>
<comment type="caution">
    <text evidence="1">The sequence shown here is derived from an EMBL/GenBank/DDBJ whole genome shotgun (WGS) entry which is preliminary data.</text>
</comment>
<dbReference type="Proteomes" id="UP000290567">
    <property type="component" value="Unassembled WGS sequence"/>
</dbReference>
<keyword evidence="2" id="KW-1185">Reference proteome</keyword>
<organism evidence="1 2">
    <name type="scientific">Enterococcus florum</name>
    <dbReference type="NCBI Taxonomy" id="2480627"/>
    <lineage>
        <taxon>Bacteria</taxon>
        <taxon>Bacillati</taxon>
        <taxon>Bacillota</taxon>
        <taxon>Bacilli</taxon>
        <taxon>Lactobacillales</taxon>
        <taxon>Enterococcaceae</taxon>
        <taxon>Enterococcus</taxon>
    </lineage>
</organism>